<protein>
    <recommendedName>
        <fullName evidence="4">Glycosyltransferase RgtA/B/C/D-like domain-containing protein</fullName>
    </recommendedName>
</protein>
<feature type="transmembrane region" description="Helical" evidence="1">
    <location>
        <begin position="185"/>
        <end position="208"/>
    </location>
</feature>
<evidence type="ECO:0000313" key="2">
    <source>
        <dbReference type="EMBL" id="ABV33834.1"/>
    </source>
</evidence>
<dbReference type="KEGG" id="tle:Tlet_1276"/>
<dbReference type="HOGENOM" id="CLU_639050_0_0_0"/>
<proteinExistence type="predicted"/>
<evidence type="ECO:0000256" key="1">
    <source>
        <dbReference type="SAM" id="Phobius"/>
    </source>
</evidence>
<evidence type="ECO:0000313" key="3">
    <source>
        <dbReference type="Proteomes" id="UP000002016"/>
    </source>
</evidence>
<accession>A8F6Q0</accession>
<keyword evidence="3" id="KW-1185">Reference proteome</keyword>
<reference evidence="2 3" key="1">
    <citation type="submission" date="2007-08" db="EMBL/GenBank/DDBJ databases">
        <title>Complete sequence of Thermotoga lettingae TMO.</title>
        <authorList>
            <consortium name="US DOE Joint Genome Institute"/>
            <person name="Copeland A."/>
            <person name="Lucas S."/>
            <person name="Lapidus A."/>
            <person name="Barry K."/>
            <person name="Glavina del Rio T."/>
            <person name="Dalin E."/>
            <person name="Tice H."/>
            <person name="Pitluck S."/>
            <person name="Foster B."/>
            <person name="Bruce D."/>
            <person name="Schmutz J."/>
            <person name="Larimer F."/>
            <person name="Land M."/>
            <person name="Hauser L."/>
            <person name="Kyrpides N."/>
            <person name="Mikhailova N."/>
            <person name="Nelson K."/>
            <person name="Gogarten J.P."/>
            <person name="Noll K."/>
            <person name="Richardson P."/>
        </authorList>
    </citation>
    <scope>NUCLEOTIDE SEQUENCE [LARGE SCALE GENOMIC DNA]</scope>
    <source>
        <strain evidence="3">ATCC BAA-301 / DSM 14385 / NBRC 107922 / TMO</strain>
    </source>
</reference>
<dbReference type="RefSeq" id="WP_012003310.1">
    <property type="nucleotide sequence ID" value="NC_009828.1"/>
</dbReference>
<gene>
    <name evidence="2" type="ordered locus">Tlet_1276</name>
</gene>
<sequence precursor="true">MRKIIVLILTAFVLAYFVTSIGFWLVENVFSLGGRFFFYYSHNMYVEGKGPAPNQYRFVPYLLVEKFFKHIPIRWYCSPYLTVKRWAGFDNNPSAVLDNKLNLDSYLSLEDRDKLANDVGGFIKEKLLEITNNVMTTNILLNIVNNLGWKAWFQDPFEFVSKLIKQLPYEFTQVFDDKSDLNKTIYGYATMRFFATIGVLLLLYFWMRTLCNELVSYLSMFAYSIFLAFSYGDFLQQEFHISLLLFILGVILIYKRKPWWSIFILVVIQSFVRTDHAFFIAVIYGLYNFPWNKDRVPKIVSVTIFPILMTYLLAKVIFPNATYYTPLIRIKDNLSDPWAWVYPAIFFALPLIFVQKIRKIEFYKKTWSWILPFIAMNALVALTREVRLFLPVVAYLFPLLLNGIFSLYNTNEN</sequence>
<dbReference type="AlphaFoldDB" id="A8F6Q0"/>
<name>A8F6Q0_PSELT</name>
<keyword evidence="1" id="KW-0472">Membrane</keyword>
<feature type="transmembrane region" description="Helical" evidence="1">
    <location>
        <begin position="299"/>
        <end position="318"/>
    </location>
</feature>
<feature type="transmembrane region" description="Helical" evidence="1">
    <location>
        <begin position="388"/>
        <end position="408"/>
    </location>
</feature>
<feature type="transmembrane region" description="Helical" evidence="1">
    <location>
        <begin position="214"/>
        <end position="232"/>
    </location>
</feature>
<feature type="transmembrane region" description="Helical" evidence="1">
    <location>
        <begin position="260"/>
        <end position="287"/>
    </location>
</feature>
<dbReference type="Proteomes" id="UP000002016">
    <property type="component" value="Chromosome"/>
</dbReference>
<dbReference type="OrthoDB" id="44852at2"/>
<dbReference type="eggNOG" id="ENOG5033775">
    <property type="taxonomic scope" value="Bacteria"/>
</dbReference>
<dbReference type="STRING" id="416591.Tlet_1276"/>
<feature type="transmembrane region" description="Helical" evidence="1">
    <location>
        <begin position="366"/>
        <end position="382"/>
    </location>
</feature>
<organism evidence="2 3">
    <name type="scientific">Pseudothermotoga lettingae (strain ATCC BAA-301 / DSM 14385 / NBRC 107922 / TMO)</name>
    <name type="common">Thermotoga lettingae</name>
    <dbReference type="NCBI Taxonomy" id="416591"/>
    <lineage>
        <taxon>Bacteria</taxon>
        <taxon>Thermotogati</taxon>
        <taxon>Thermotogota</taxon>
        <taxon>Thermotogae</taxon>
        <taxon>Thermotogales</taxon>
        <taxon>Thermotogaceae</taxon>
        <taxon>Pseudothermotoga</taxon>
    </lineage>
</organism>
<keyword evidence="1" id="KW-0812">Transmembrane</keyword>
<keyword evidence="1" id="KW-1133">Transmembrane helix</keyword>
<dbReference type="EMBL" id="CP000812">
    <property type="protein sequence ID" value="ABV33834.1"/>
    <property type="molecule type" value="Genomic_DNA"/>
</dbReference>
<evidence type="ECO:0008006" key="4">
    <source>
        <dbReference type="Google" id="ProtNLM"/>
    </source>
</evidence>
<feature type="transmembrane region" description="Helical" evidence="1">
    <location>
        <begin position="338"/>
        <end position="354"/>
    </location>
</feature>
<feature type="transmembrane region" description="Helical" evidence="1">
    <location>
        <begin position="6"/>
        <end position="26"/>
    </location>
</feature>
<reference evidence="2 3" key="2">
    <citation type="journal article" date="2009" name="Proc. Natl. Acad. Sci. U.S.A.">
        <title>On the chimeric nature, thermophilic origin, and phylogenetic placement of the Thermotogales.</title>
        <authorList>
            <person name="Zhaxybayeva O."/>
            <person name="Swithers K.S."/>
            <person name="Lapierre P."/>
            <person name="Fournier G.P."/>
            <person name="Bickhart D.M."/>
            <person name="DeBoy R.T."/>
            <person name="Nelson K.E."/>
            <person name="Nesbo C.L."/>
            <person name="Doolittle W.F."/>
            <person name="Gogarten J.P."/>
            <person name="Noll K.M."/>
        </authorList>
    </citation>
    <scope>NUCLEOTIDE SEQUENCE [LARGE SCALE GENOMIC DNA]</scope>
    <source>
        <strain evidence="3">ATCC BAA-301 / DSM 14385 / NBRC 107922 / TMO</strain>
    </source>
</reference>